<organism evidence="2 3">
    <name type="scientific">Deinococcus aetherius</name>
    <dbReference type="NCBI Taxonomy" id="200252"/>
    <lineage>
        <taxon>Bacteria</taxon>
        <taxon>Thermotogati</taxon>
        <taxon>Deinococcota</taxon>
        <taxon>Deinococci</taxon>
        <taxon>Deinococcales</taxon>
        <taxon>Deinococcaceae</taxon>
        <taxon>Deinococcus</taxon>
    </lineage>
</organism>
<keyword evidence="3" id="KW-1185">Reference proteome</keyword>
<geneLocation type="plasmid" evidence="2 3">
    <name>pDAETH-2</name>
</geneLocation>
<dbReference type="InterPro" id="IPR032874">
    <property type="entry name" value="DDE_dom"/>
</dbReference>
<sequence>MLDLLFQPYRDTEAACTFFTRLLSEHQVPEVIHTDKLWSYGAAIRKLPVLHSVEHVQVASALRCNNLVEQSHRPTRQQERSQLGFKRRRRTQEFLALHARVSNLHQHTRTTVPASARRSHLANALRFWD</sequence>
<dbReference type="PANTHER" id="PTHR35528">
    <property type="entry name" value="BLL1675 PROTEIN"/>
    <property type="match status" value="1"/>
</dbReference>
<dbReference type="InterPro" id="IPR052183">
    <property type="entry name" value="IS_Transposase"/>
</dbReference>
<evidence type="ECO:0000313" key="2">
    <source>
        <dbReference type="EMBL" id="BDP44425.1"/>
    </source>
</evidence>
<dbReference type="PANTHER" id="PTHR35528:SF3">
    <property type="entry name" value="BLL1675 PROTEIN"/>
    <property type="match status" value="1"/>
</dbReference>
<feature type="domain" description="DDE" evidence="1">
    <location>
        <begin position="2"/>
        <end position="107"/>
    </location>
</feature>
<dbReference type="Proteomes" id="UP001064971">
    <property type="component" value="Plasmid pDAETH-2"/>
</dbReference>
<reference evidence="2" key="1">
    <citation type="submission" date="2022-07" db="EMBL/GenBank/DDBJ databases">
        <title>Complete Genome Sequence of the Radioresistant Bacterium Deinococcus aetherius ST0316, Isolated from the Air Dust collected in Lower Stratosphere above Japan.</title>
        <authorList>
            <person name="Satoh K."/>
            <person name="Hagiwara K."/>
            <person name="Katsumata K."/>
            <person name="Kubo A."/>
            <person name="Yokobori S."/>
            <person name="Yamagishi A."/>
            <person name="Oono Y."/>
            <person name="Narumi I."/>
        </authorList>
    </citation>
    <scope>NUCLEOTIDE SEQUENCE</scope>
    <source>
        <strain evidence="2">ST0316</strain>
        <plasmid evidence="2">pDAETH-2</plasmid>
    </source>
</reference>
<name>A0ABM8AKS5_9DEIO</name>
<dbReference type="EMBL" id="AP026562">
    <property type="protein sequence ID" value="BDP44425.1"/>
    <property type="molecule type" value="Genomic_DNA"/>
</dbReference>
<accession>A0ABM8AKS5</accession>
<proteinExistence type="predicted"/>
<dbReference type="Pfam" id="PF13610">
    <property type="entry name" value="DDE_Tnp_IS240"/>
    <property type="match status" value="1"/>
</dbReference>
<gene>
    <name evidence="2" type="ORF">DAETH_43940</name>
</gene>
<evidence type="ECO:0000313" key="3">
    <source>
        <dbReference type="Proteomes" id="UP001064971"/>
    </source>
</evidence>
<keyword evidence="2" id="KW-0614">Plasmid</keyword>
<protein>
    <recommendedName>
        <fullName evidence="1">DDE domain-containing protein</fullName>
    </recommendedName>
</protein>
<evidence type="ECO:0000259" key="1">
    <source>
        <dbReference type="Pfam" id="PF13610"/>
    </source>
</evidence>